<dbReference type="PROSITE" id="PS50045">
    <property type="entry name" value="SIGMA54_INTERACT_4"/>
    <property type="match status" value="1"/>
</dbReference>
<dbReference type="InterPro" id="IPR002197">
    <property type="entry name" value="HTH_Fis"/>
</dbReference>
<dbReference type="PANTHER" id="PTHR32071:SF117">
    <property type="entry name" value="PTS-DEPENDENT DIHYDROXYACETONE KINASE OPERON REGULATORY PROTEIN-RELATED"/>
    <property type="match status" value="1"/>
</dbReference>
<dbReference type="Gene3D" id="1.10.8.60">
    <property type="match status" value="1"/>
</dbReference>
<keyword evidence="3" id="KW-0805">Transcription regulation</keyword>
<dbReference type="Pfam" id="PF02954">
    <property type="entry name" value="HTH_8"/>
    <property type="match status" value="1"/>
</dbReference>
<evidence type="ECO:0000313" key="7">
    <source>
        <dbReference type="EMBL" id="PCJ26640.1"/>
    </source>
</evidence>
<comment type="caution">
    <text evidence="7">The sequence shown here is derived from an EMBL/GenBank/DDBJ whole genome shotgun (WGS) entry which is preliminary data.</text>
</comment>
<dbReference type="InterPro" id="IPR025662">
    <property type="entry name" value="Sigma_54_int_dom_ATP-bd_1"/>
</dbReference>
<dbReference type="Pfam" id="PF00158">
    <property type="entry name" value="Sigma54_activat"/>
    <property type="match status" value="1"/>
</dbReference>
<dbReference type="Gene3D" id="3.40.50.300">
    <property type="entry name" value="P-loop containing nucleotide triphosphate hydrolases"/>
    <property type="match status" value="1"/>
</dbReference>
<dbReference type="SMART" id="SM00382">
    <property type="entry name" value="AAA"/>
    <property type="match status" value="1"/>
</dbReference>
<accession>A0A2A5B5K1</accession>
<dbReference type="InterPro" id="IPR058031">
    <property type="entry name" value="AAA_lid_NorR"/>
</dbReference>
<dbReference type="AlphaFoldDB" id="A0A2A5B5K1"/>
<keyword evidence="5" id="KW-0804">Transcription</keyword>
<keyword evidence="4" id="KW-0238">DNA-binding</keyword>
<evidence type="ECO:0000313" key="8">
    <source>
        <dbReference type="Proteomes" id="UP000218327"/>
    </source>
</evidence>
<dbReference type="Pfam" id="PF06490">
    <property type="entry name" value="FleQ"/>
    <property type="match status" value="1"/>
</dbReference>
<dbReference type="GO" id="GO:0043565">
    <property type="term" value="F:sequence-specific DNA binding"/>
    <property type="evidence" value="ECO:0007669"/>
    <property type="project" value="InterPro"/>
</dbReference>
<dbReference type="PROSITE" id="PS00675">
    <property type="entry name" value="SIGMA54_INTERACT_1"/>
    <property type="match status" value="1"/>
</dbReference>
<dbReference type="InterPro" id="IPR009057">
    <property type="entry name" value="Homeodomain-like_sf"/>
</dbReference>
<gene>
    <name evidence="7" type="ORF">COA96_04795</name>
</gene>
<dbReference type="Gene3D" id="1.10.10.60">
    <property type="entry name" value="Homeodomain-like"/>
    <property type="match status" value="1"/>
</dbReference>
<evidence type="ECO:0000256" key="3">
    <source>
        <dbReference type="ARBA" id="ARBA00023015"/>
    </source>
</evidence>
<dbReference type="PANTHER" id="PTHR32071">
    <property type="entry name" value="TRANSCRIPTIONAL REGULATORY PROTEIN"/>
    <property type="match status" value="1"/>
</dbReference>
<dbReference type="EMBL" id="NVVJ01000010">
    <property type="protein sequence ID" value="PCJ26640.1"/>
    <property type="molecule type" value="Genomic_DNA"/>
</dbReference>
<dbReference type="PRINTS" id="PR01590">
    <property type="entry name" value="HTHFIS"/>
</dbReference>
<evidence type="ECO:0000256" key="1">
    <source>
        <dbReference type="ARBA" id="ARBA00022741"/>
    </source>
</evidence>
<dbReference type="InterPro" id="IPR010518">
    <property type="entry name" value="FleQ"/>
</dbReference>
<reference evidence="8" key="1">
    <citation type="submission" date="2017-08" db="EMBL/GenBank/DDBJ databases">
        <title>A dynamic microbial community with high functional redundancy inhabits the cold, oxic subseafloor aquifer.</title>
        <authorList>
            <person name="Tully B.J."/>
            <person name="Wheat C.G."/>
            <person name="Glazer B.T."/>
            <person name="Huber J.A."/>
        </authorList>
    </citation>
    <scope>NUCLEOTIDE SEQUENCE [LARGE SCALE GENOMIC DNA]</scope>
</reference>
<organism evidence="7 8">
    <name type="scientific">SAR86 cluster bacterium</name>
    <dbReference type="NCBI Taxonomy" id="2030880"/>
    <lineage>
        <taxon>Bacteria</taxon>
        <taxon>Pseudomonadati</taxon>
        <taxon>Pseudomonadota</taxon>
        <taxon>Gammaproteobacteria</taxon>
        <taxon>SAR86 cluster</taxon>
    </lineage>
</organism>
<dbReference type="InterPro" id="IPR003593">
    <property type="entry name" value="AAA+_ATPase"/>
</dbReference>
<feature type="domain" description="Sigma-54 factor interaction" evidence="6">
    <location>
        <begin position="133"/>
        <end position="363"/>
    </location>
</feature>
<dbReference type="GO" id="GO:0006355">
    <property type="term" value="P:regulation of DNA-templated transcription"/>
    <property type="evidence" value="ECO:0007669"/>
    <property type="project" value="InterPro"/>
</dbReference>
<name>A0A2A5B5K1_9GAMM</name>
<dbReference type="CDD" id="cd00009">
    <property type="entry name" value="AAA"/>
    <property type="match status" value="1"/>
</dbReference>
<keyword evidence="1" id="KW-0547">Nucleotide-binding</keyword>
<dbReference type="Gene3D" id="3.40.50.2300">
    <property type="match status" value="1"/>
</dbReference>
<protein>
    <submittedName>
        <fullName evidence="7">Sigma-54-dependent Fis family transcriptional regulator</fullName>
    </submittedName>
</protein>
<dbReference type="PROSITE" id="PS00676">
    <property type="entry name" value="SIGMA54_INTERACT_2"/>
    <property type="match status" value="1"/>
</dbReference>
<dbReference type="Proteomes" id="UP000218327">
    <property type="component" value="Unassembled WGS sequence"/>
</dbReference>
<proteinExistence type="predicted"/>
<dbReference type="Pfam" id="PF25601">
    <property type="entry name" value="AAA_lid_14"/>
    <property type="match status" value="1"/>
</dbReference>
<dbReference type="FunFam" id="3.40.50.300:FF:000006">
    <property type="entry name" value="DNA-binding transcriptional regulator NtrC"/>
    <property type="match status" value="1"/>
</dbReference>
<evidence type="ECO:0000256" key="5">
    <source>
        <dbReference type="ARBA" id="ARBA00023163"/>
    </source>
</evidence>
<evidence type="ECO:0000259" key="6">
    <source>
        <dbReference type="PROSITE" id="PS50045"/>
    </source>
</evidence>
<dbReference type="InterPro" id="IPR025943">
    <property type="entry name" value="Sigma_54_int_dom_ATP-bd_2"/>
</dbReference>
<keyword evidence="2" id="KW-0067">ATP-binding</keyword>
<dbReference type="InterPro" id="IPR027417">
    <property type="entry name" value="P-loop_NTPase"/>
</dbReference>
<dbReference type="GO" id="GO:0005524">
    <property type="term" value="F:ATP binding"/>
    <property type="evidence" value="ECO:0007669"/>
    <property type="project" value="UniProtKB-KW"/>
</dbReference>
<evidence type="ECO:0000256" key="2">
    <source>
        <dbReference type="ARBA" id="ARBA00022840"/>
    </source>
</evidence>
<evidence type="ECO:0000256" key="4">
    <source>
        <dbReference type="ARBA" id="ARBA00023125"/>
    </source>
</evidence>
<dbReference type="SUPFAM" id="SSF52540">
    <property type="entry name" value="P-loop containing nucleoside triphosphate hydrolases"/>
    <property type="match status" value="1"/>
</dbReference>
<dbReference type="SUPFAM" id="SSF46689">
    <property type="entry name" value="Homeodomain-like"/>
    <property type="match status" value="1"/>
</dbReference>
<sequence length="472" mass="52678">MNKTLLTISDDGDVIAKMTAVFEFIGKEVTFSNSYESAKNELEANSDLSLVFISLNEKSQEAKILEFLNHNLPLVPIYLIRRENELCHPSKAPKGVVGQIRFPVNYKSLMRTIRQAELEKDMGNCNDSYPVSLSGNSPEIRKVEALIHHVSQSDANVLLLGESGTGKEVVARGIHKLSIRAEQPFIAVNCGAIPPDLLESELFGHEKGAFTGAINTRRGRFELAEGGTLFLDEIGDMPLPMQVKLLRVIQERAYERVGGTKTIVSNVRLIAATHQDLEKRIDEGKFRTDLFYRLNVFPIELSPLRDRSSDIPILLKEFASKMQLELEQSTAIEFDESAIEALADHPLPGNVREIENLVERLAILYPGEVISNEKLPDRYQLTHSTPATIMSDSSASQTYCIPPDANLNADIIDLKTYLSSLEKNLIYQALDNTNWVVSKAARSLSLRRTTLIQKIRKLGIHNQSIQSNVVNA</sequence>
<dbReference type="InterPro" id="IPR002078">
    <property type="entry name" value="Sigma_54_int"/>
</dbReference>